<feature type="region of interest" description="Disordered" evidence="5">
    <location>
        <begin position="43"/>
        <end position="67"/>
    </location>
</feature>
<dbReference type="SUPFAM" id="SSF53474">
    <property type="entry name" value="alpha/beta-Hydrolases"/>
    <property type="match status" value="1"/>
</dbReference>
<dbReference type="InterPro" id="IPR029058">
    <property type="entry name" value="AB_hydrolase_fold"/>
</dbReference>
<evidence type="ECO:0000256" key="4">
    <source>
        <dbReference type="ARBA" id="ARBA00023157"/>
    </source>
</evidence>
<organism evidence="7 8">
    <name type="scientific">Leucobacter allii</name>
    <dbReference type="NCBI Taxonomy" id="2932247"/>
    <lineage>
        <taxon>Bacteria</taxon>
        <taxon>Bacillati</taxon>
        <taxon>Actinomycetota</taxon>
        <taxon>Actinomycetes</taxon>
        <taxon>Micrococcales</taxon>
        <taxon>Microbacteriaceae</taxon>
        <taxon>Leucobacter</taxon>
    </lineage>
</organism>
<evidence type="ECO:0000256" key="5">
    <source>
        <dbReference type="SAM" id="MobiDB-lite"/>
    </source>
</evidence>
<evidence type="ECO:0000313" key="8">
    <source>
        <dbReference type="Proteomes" id="UP000831786"/>
    </source>
</evidence>
<dbReference type="InterPro" id="IPR000675">
    <property type="entry name" value="Cutinase/axe"/>
</dbReference>
<comment type="similarity">
    <text evidence="1">Belongs to the cutinase family.</text>
</comment>
<keyword evidence="8" id="KW-1185">Reference proteome</keyword>
<dbReference type="PANTHER" id="PTHR33630">
    <property type="entry name" value="CUTINASE RV1984C-RELATED-RELATED"/>
    <property type="match status" value="1"/>
</dbReference>
<evidence type="ECO:0000256" key="6">
    <source>
        <dbReference type="SAM" id="SignalP"/>
    </source>
</evidence>
<dbReference type="PANTHER" id="PTHR33630:SF9">
    <property type="entry name" value="CUTINASE 4"/>
    <property type="match status" value="1"/>
</dbReference>
<feature type="region of interest" description="Disordered" evidence="5">
    <location>
        <begin position="289"/>
        <end position="320"/>
    </location>
</feature>
<feature type="compositionally biased region" description="Low complexity" evidence="5">
    <location>
        <begin position="289"/>
        <end position="300"/>
    </location>
</feature>
<dbReference type="RefSeq" id="WP_244729522.1">
    <property type="nucleotide sequence ID" value="NZ_CP095045.1"/>
</dbReference>
<proteinExistence type="inferred from homology"/>
<keyword evidence="3" id="KW-0378">Hydrolase</keyword>
<feature type="chain" id="PRO_5047115024" evidence="6">
    <location>
        <begin position="28"/>
        <end position="320"/>
    </location>
</feature>
<dbReference type="Proteomes" id="UP000831786">
    <property type="component" value="Chromosome"/>
</dbReference>
<gene>
    <name evidence="7" type="ORF">MUN78_06545</name>
</gene>
<dbReference type="Pfam" id="PF01083">
    <property type="entry name" value="Cutinase"/>
    <property type="match status" value="1"/>
</dbReference>
<accession>A0ABY4FQD1</accession>
<sequence length="320" mass="32839">MRADAAERRAVRPTARTIRLLAVAALAATCAAGLVGCAPGTDPGATRESLTEVTQQPEEPAETDRYDAEAHPEPVVEALDCSPVLVVTARGTGEPSSGQLLSPVARAIAEARPDAVETVDVDYPADTEVQLGGTRGVRTLVDTLDVQAEACPEQEFVLLGYSQGALVIGDALADPAVRLVGAAAGEVDDAAGARIRAIVLYGDPRFVGTEPYNTGDYDPGLNGLLPRPPGSLDAYAERLRDYCVAGDLVCQSSLELDEEPHLAYYENGMQQDGAAFAITRLSPVGSDAGRVGDADAGARAADADGGGGAAADGDAATPAR</sequence>
<keyword evidence="4" id="KW-1015">Disulfide bond</keyword>
<dbReference type="Gene3D" id="3.40.50.1820">
    <property type="entry name" value="alpha/beta hydrolase"/>
    <property type="match status" value="1"/>
</dbReference>
<evidence type="ECO:0000256" key="2">
    <source>
        <dbReference type="ARBA" id="ARBA00022487"/>
    </source>
</evidence>
<dbReference type="EMBL" id="CP095045">
    <property type="protein sequence ID" value="UOQ58486.1"/>
    <property type="molecule type" value="Genomic_DNA"/>
</dbReference>
<evidence type="ECO:0000256" key="1">
    <source>
        <dbReference type="ARBA" id="ARBA00007534"/>
    </source>
</evidence>
<reference evidence="7 8" key="1">
    <citation type="submission" date="2022-04" db="EMBL/GenBank/DDBJ databases">
        <title>Leucobacter sp. isolated from rhizosphere of garlic.</title>
        <authorList>
            <person name="Won M."/>
            <person name="Lee C.-M."/>
            <person name="Woen H.-Y."/>
            <person name="Kwon S.-W."/>
        </authorList>
    </citation>
    <scope>NUCLEOTIDE SEQUENCE [LARGE SCALE GENOMIC DNA]</scope>
    <source>
        <strain evidence="7 8">H21R-40</strain>
    </source>
</reference>
<name>A0ABY4FQD1_9MICO</name>
<keyword evidence="6" id="KW-0732">Signal</keyword>
<protein>
    <submittedName>
        <fullName evidence="7">Cutinase family protein</fullName>
    </submittedName>
</protein>
<feature type="compositionally biased region" description="Low complexity" evidence="5">
    <location>
        <begin position="311"/>
        <end position="320"/>
    </location>
</feature>
<keyword evidence="2" id="KW-0719">Serine esterase</keyword>
<dbReference type="SMART" id="SM01110">
    <property type="entry name" value="Cutinase"/>
    <property type="match status" value="1"/>
</dbReference>
<evidence type="ECO:0000313" key="7">
    <source>
        <dbReference type="EMBL" id="UOQ58486.1"/>
    </source>
</evidence>
<feature type="signal peptide" evidence="6">
    <location>
        <begin position="1"/>
        <end position="27"/>
    </location>
</feature>
<evidence type="ECO:0000256" key="3">
    <source>
        <dbReference type="ARBA" id="ARBA00022801"/>
    </source>
</evidence>